<dbReference type="AlphaFoldDB" id="A0A1V2A412"/>
<dbReference type="RefSeq" id="WP_076768090.1">
    <property type="nucleotide sequence ID" value="NZ_MSFI01000031.1"/>
</dbReference>
<dbReference type="EMBL" id="MSFI01000031">
    <property type="protein sequence ID" value="OMP65745.1"/>
    <property type="molecule type" value="Genomic_DNA"/>
</dbReference>
<comment type="caution">
    <text evidence="1">The sequence shown here is derived from an EMBL/GenBank/DDBJ whole genome shotgun (WGS) entry which is preliminary data.</text>
</comment>
<proteinExistence type="predicted"/>
<protein>
    <recommendedName>
        <fullName evidence="3">DUF1641 domain-containing protein</fullName>
    </recommendedName>
</protein>
<dbReference type="STRING" id="1714355.BTO28_15890"/>
<dbReference type="PANTHER" id="PTHR38433">
    <property type="match status" value="1"/>
</dbReference>
<reference evidence="1 2" key="1">
    <citation type="submission" date="2016-12" db="EMBL/GenBank/DDBJ databases">
        <title>Domibacillus sp. SAB 38T whole genome sequencing.</title>
        <authorList>
            <person name="Verma A."/>
            <person name="Ojha A.K."/>
            <person name="Krishnamurthi S."/>
        </authorList>
    </citation>
    <scope>NUCLEOTIDE SEQUENCE [LARGE SCALE GENOMIC DNA]</scope>
    <source>
        <strain evidence="1 2">SAB 38</strain>
    </source>
</reference>
<accession>A0A1V2A412</accession>
<dbReference type="Proteomes" id="UP000188613">
    <property type="component" value="Unassembled WGS sequence"/>
</dbReference>
<name>A0A1V2A412_9BACI</name>
<evidence type="ECO:0008006" key="3">
    <source>
        <dbReference type="Google" id="ProtNLM"/>
    </source>
</evidence>
<keyword evidence="2" id="KW-1185">Reference proteome</keyword>
<dbReference type="PANTHER" id="PTHR38433:SF1">
    <property type="entry name" value="DUF1641 DOMAIN-CONTAINING PROTEIN"/>
    <property type="match status" value="1"/>
</dbReference>
<evidence type="ECO:0000313" key="1">
    <source>
        <dbReference type="EMBL" id="OMP65745.1"/>
    </source>
</evidence>
<evidence type="ECO:0000313" key="2">
    <source>
        <dbReference type="Proteomes" id="UP000188613"/>
    </source>
</evidence>
<dbReference type="OrthoDB" id="147801at2"/>
<sequence length="165" mass="18383">MAQAIRKIKKEVPNQKEEQDQATAEIMKELSNNKDAVIAAIQLMKGMQEMGIYDAVRGMLDNRTEVGAIAIQQMNQPAMHNVIKNGMSGVKFLGALQPGQMDTIMAGVGLGLKRLSETGQQVEKQSIWKMRKRLQSPEIRAAMTTMIDFMEGMGEAFLKNRNKSQ</sequence>
<organism evidence="1 2">
    <name type="scientific">Domibacillus epiphyticus</name>
    <dbReference type="NCBI Taxonomy" id="1714355"/>
    <lineage>
        <taxon>Bacteria</taxon>
        <taxon>Bacillati</taxon>
        <taxon>Bacillota</taxon>
        <taxon>Bacilli</taxon>
        <taxon>Bacillales</taxon>
        <taxon>Bacillaceae</taxon>
        <taxon>Domibacillus</taxon>
    </lineage>
</organism>
<gene>
    <name evidence="1" type="ORF">BTO28_15890</name>
</gene>